<comment type="caution">
    <text evidence="6">The sequence shown here is derived from an EMBL/GenBank/DDBJ whole genome shotgun (WGS) entry which is preliminary data.</text>
</comment>
<dbReference type="FunFam" id="3.40.50.12780:FF:000003">
    <property type="entry name" value="Long-chain-fatty-acid--CoA ligase FadD"/>
    <property type="match status" value="1"/>
</dbReference>
<feature type="domain" description="AMP-dependent synthetase/ligase" evidence="4">
    <location>
        <begin position="18"/>
        <end position="389"/>
    </location>
</feature>
<evidence type="ECO:0000259" key="4">
    <source>
        <dbReference type="Pfam" id="PF00501"/>
    </source>
</evidence>
<dbReference type="Gene3D" id="3.30.300.30">
    <property type="match status" value="1"/>
</dbReference>
<name>A0AAV4LBX7_9BACL</name>
<dbReference type="NCBIfam" id="NF004837">
    <property type="entry name" value="PRK06187.1"/>
    <property type="match status" value="1"/>
</dbReference>
<dbReference type="Proteomes" id="UP001057291">
    <property type="component" value="Unassembled WGS sequence"/>
</dbReference>
<dbReference type="PANTHER" id="PTHR24096:SF149">
    <property type="entry name" value="AMP-BINDING DOMAIN-CONTAINING PROTEIN-RELATED"/>
    <property type="match status" value="1"/>
</dbReference>
<keyword evidence="3" id="KW-1133">Transmembrane helix</keyword>
<dbReference type="Pfam" id="PF13193">
    <property type="entry name" value="AMP-binding_C"/>
    <property type="match status" value="1"/>
</dbReference>
<dbReference type="Gene3D" id="3.40.50.980">
    <property type="match status" value="2"/>
</dbReference>
<keyword evidence="2 6" id="KW-0436">Ligase</keyword>
<evidence type="ECO:0000259" key="5">
    <source>
        <dbReference type="Pfam" id="PF13193"/>
    </source>
</evidence>
<evidence type="ECO:0000313" key="6">
    <source>
        <dbReference type="EMBL" id="GIM45168.1"/>
    </source>
</evidence>
<proteinExistence type="inferred from homology"/>
<evidence type="ECO:0000313" key="7">
    <source>
        <dbReference type="Proteomes" id="UP001057291"/>
    </source>
</evidence>
<dbReference type="PANTHER" id="PTHR24096">
    <property type="entry name" value="LONG-CHAIN-FATTY-ACID--COA LIGASE"/>
    <property type="match status" value="1"/>
</dbReference>
<keyword evidence="3" id="KW-0472">Membrane</keyword>
<sequence length="530" mass="58831">MSRAISFPFAILSLPDLLQQTVRKYPDRTAVSFYGKEMGYVELNVLVERFAAALYESGIRKGDRVAIMLPNCPQYVIAFYGITRLGAIVVQMNTMSVEREIQFFLSDSGATAMVAFAPAYEHIRNSGCMDRLKKLILVEFDPVHDSYDPPAVHFDEFLTSPALKALPTFEIDPCEDVAVLQYTGGTTGRPKGVMLTHANLTANAYQCMDRMNVAPSHDTAERILTVLPLFHVYGMCICLNMGILIGATLILLPRFQLEEALQTIRDTKPTLFPGVPTMYVAIHSYPKAEEYGISSIRTCVVGSAPMPVPIMKQFEKRTGCIMLEGYGLSEASPVTHVNPIDKRKTGSIGTVVAGTEAKVVDLQDGTNEVLPGEAGELIIRGPQVMKGYWNLSEESKHALRDGWLYTGDIATYDEEGYFYIVDRKKDLIIAGGYNIYPREVEEVLFSHPAIREAAVVGVPDDYRGETVKAYIALKDGANLTAQEVIEFCRKNLASYKVPRLVEFRPELPKSTVGKILRRALAEEARRETAN</sequence>
<dbReference type="EMBL" id="BOQE01000001">
    <property type="protein sequence ID" value="GIM45168.1"/>
    <property type="molecule type" value="Genomic_DNA"/>
</dbReference>
<evidence type="ECO:0000256" key="2">
    <source>
        <dbReference type="ARBA" id="ARBA00022598"/>
    </source>
</evidence>
<gene>
    <name evidence="6" type="ORF">DNHGIG_07170</name>
</gene>
<dbReference type="InterPro" id="IPR020845">
    <property type="entry name" value="AMP-binding_CS"/>
</dbReference>
<evidence type="ECO:0000256" key="3">
    <source>
        <dbReference type="SAM" id="Phobius"/>
    </source>
</evidence>
<dbReference type="Pfam" id="PF00501">
    <property type="entry name" value="AMP-binding"/>
    <property type="match status" value="1"/>
</dbReference>
<dbReference type="RefSeq" id="WP_282198393.1">
    <property type="nucleotide sequence ID" value="NZ_BOQE01000001.1"/>
</dbReference>
<dbReference type="GO" id="GO:0016405">
    <property type="term" value="F:CoA-ligase activity"/>
    <property type="evidence" value="ECO:0007669"/>
    <property type="project" value="TreeGrafter"/>
</dbReference>
<feature type="transmembrane region" description="Helical" evidence="3">
    <location>
        <begin position="230"/>
        <end position="252"/>
    </location>
</feature>
<dbReference type="SUPFAM" id="SSF56801">
    <property type="entry name" value="Acetyl-CoA synthetase-like"/>
    <property type="match status" value="1"/>
</dbReference>
<dbReference type="CDD" id="cd05936">
    <property type="entry name" value="FC-FACS_FadD_like"/>
    <property type="match status" value="1"/>
</dbReference>
<dbReference type="PROSITE" id="PS00455">
    <property type="entry name" value="AMP_BINDING"/>
    <property type="match status" value="1"/>
</dbReference>
<dbReference type="AlphaFoldDB" id="A0AAV4LBX7"/>
<feature type="domain" description="AMP-binding enzyme C-terminal" evidence="5">
    <location>
        <begin position="439"/>
        <end position="514"/>
    </location>
</feature>
<reference evidence="6" key="1">
    <citation type="journal article" date="2023" name="Int. J. Syst. Evol. Microbiol.">
        <title>Collibacillus ludicampi gen. nov., sp. nov., a new soil bacterium of the family Alicyclobacillaceae.</title>
        <authorList>
            <person name="Jojima T."/>
            <person name="Ioku Y."/>
            <person name="Fukuta Y."/>
            <person name="Shirasaka N."/>
            <person name="Matsumura Y."/>
            <person name="Mori M."/>
        </authorList>
    </citation>
    <scope>NUCLEOTIDE SEQUENCE</scope>
    <source>
        <strain evidence="6">TP075</strain>
    </source>
</reference>
<accession>A0AAV4LBX7</accession>
<comment type="similarity">
    <text evidence="1">Belongs to the ATP-dependent AMP-binding enzyme family.</text>
</comment>
<dbReference type="FunFam" id="3.30.300.30:FF:000008">
    <property type="entry name" value="2,3-dihydroxybenzoate-AMP ligase"/>
    <property type="match status" value="1"/>
</dbReference>
<dbReference type="InterPro" id="IPR045851">
    <property type="entry name" value="AMP-bd_C_sf"/>
</dbReference>
<protein>
    <submittedName>
        <fullName evidence="6">Long-chain fatty acid--CoA ligase</fullName>
    </submittedName>
</protein>
<dbReference type="Gene3D" id="2.30.38.10">
    <property type="entry name" value="Luciferase, Domain 3"/>
    <property type="match status" value="1"/>
</dbReference>
<dbReference type="InterPro" id="IPR025110">
    <property type="entry name" value="AMP-bd_C"/>
</dbReference>
<dbReference type="InterPro" id="IPR000873">
    <property type="entry name" value="AMP-dep_synth/lig_dom"/>
</dbReference>
<evidence type="ECO:0000256" key="1">
    <source>
        <dbReference type="ARBA" id="ARBA00006432"/>
    </source>
</evidence>
<keyword evidence="3" id="KW-0812">Transmembrane</keyword>
<organism evidence="6 7">
    <name type="scientific">Collibacillus ludicampi</name>
    <dbReference type="NCBI Taxonomy" id="2771369"/>
    <lineage>
        <taxon>Bacteria</taxon>
        <taxon>Bacillati</taxon>
        <taxon>Bacillota</taxon>
        <taxon>Bacilli</taxon>
        <taxon>Bacillales</taxon>
        <taxon>Alicyclobacillaceae</taxon>
        <taxon>Collibacillus</taxon>
    </lineage>
</organism>
<keyword evidence="7" id="KW-1185">Reference proteome</keyword>